<evidence type="ECO:0000313" key="2">
    <source>
        <dbReference type="EMBL" id="CAA7266104.1"/>
    </source>
</evidence>
<protein>
    <submittedName>
        <fullName evidence="2">Uncharacterized protein</fullName>
    </submittedName>
</protein>
<reference evidence="2 3" key="1">
    <citation type="submission" date="2020-01" db="EMBL/GenBank/DDBJ databases">
        <authorList>
            <person name="Gupta K D."/>
        </authorList>
    </citation>
    <scope>NUCLEOTIDE SEQUENCE [LARGE SCALE GENOMIC DNA]</scope>
</reference>
<dbReference type="OrthoDB" id="10386766at2759"/>
<gene>
    <name evidence="2" type="ORF">AAE3_LOCUS8236</name>
</gene>
<sequence>MEQAQLTPQQIWSVAIRAVTAEGDIHQYNVHRRGSSALSALWATADVVLRNRLAAQAANRIVARWRPIGARGSQSWENSFVVLRRYAQEDLSAVLTEHLTKGSPVGYTTGASPKGQDGPDDGGNNSDGLDVFHLSL</sequence>
<proteinExistence type="predicted"/>
<dbReference type="Proteomes" id="UP000467700">
    <property type="component" value="Unassembled WGS sequence"/>
</dbReference>
<name>A0A8S0VXG7_CYCAE</name>
<evidence type="ECO:0000256" key="1">
    <source>
        <dbReference type="SAM" id="MobiDB-lite"/>
    </source>
</evidence>
<evidence type="ECO:0000313" key="3">
    <source>
        <dbReference type="Proteomes" id="UP000467700"/>
    </source>
</evidence>
<dbReference type="AlphaFoldDB" id="A0A8S0VXG7"/>
<keyword evidence="3" id="KW-1185">Reference proteome</keyword>
<organism evidence="2 3">
    <name type="scientific">Cyclocybe aegerita</name>
    <name type="common">Black poplar mushroom</name>
    <name type="synonym">Agrocybe aegerita</name>
    <dbReference type="NCBI Taxonomy" id="1973307"/>
    <lineage>
        <taxon>Eukaryota</taxon>
        <taxon>Fungi</taxon>
        <taxon>Dikarya</taxon>
        <taxon>Basidiomycota</taxon>
        <taxon>Agaricomycotina</taxon>
        <taxon>Agaricomycetes</taxon>
        <taxon>Agaricomycetidae</taxon>
        <taxon>Agaricales</taxon>
        <taxon>Agaricineae</taxon>
        <taxon>Bolbitiaceae</taxon>
        <taxon>Cyclocybe</taxon>
    </lineage>
</organism>
<comment type="caution">
    <text evidence="2">The sequence shown here is derived from an EMBL/GenBank/DDBJ whole genome shotgun (WGS) entry which is preliminary data.</text>
</comment>
<accession>A0A8S0VXG7</accession>
<feature type="region of interest" description="Disordered" evidence="1">
    <location>
        <begin position="101"/>
        <end position="129"/>
    </location>
</feature>
<dbReference type="EMBL" id="CACVBS010000052">
    <property type="protein sequence ID" value="CAA7266104.1"/>
    <property type="molecule type" value="Genomic_DNA"/>
</dbReference>